<feature type="active site" description="Charge relay system" evidence="7">
    <location>
        <position position="178"/>
    </location>
</feature>
<dbReference type="Gene3D" id="3.30.70.80">
    <property type="entry name" value="Peptidase S8 propeptide/proteinase inhibitor I9"/>
    <property type="match status" value="1"/>
</dbReference>
<dbReference type="InterPro" id="IPR022398">
    <property type="entry name" value="Peptidase_S8_His-AS"/>
</dbReference>
<protein>
    <submittedName>
        <fullName evidence="10">Peptidase S8</fullName>
    </submittedName>
</protein>
<dbReference type="SUPFAM" id="SSF49299">
    <property type="entry name" value="PKD domain"/>
    <property type="match status" value="2"/>
</dbReference>
<dbReference type="Gene3D" id="2.60.40.10">
    <property type="entry name" value="Immunoglobulins"/>
    <property type="match status" value="2"/>
</dbReference>
<evidence type="ECO:0000313" key="10">
    <source>
        <dbReference type="EMBL" id="GAW95330.1"/>
    </source>
</evidence>
<dbReference type="PROSITE" id="PS00138">
    <property type="entry name" value="SUBTILASE_SER"/>
    <property type="match status" value="1"/>
</dbReference>
<dbReference type="InterPro" id="IPR035986">
    <property type="entry name" value="PKD_dom_sf"/>
</dbReference>
<evidence type="ECO:0000256" key="3">
    <source>
        <dbReference type="ARBA" id="ARBA00022670"/>
    </source>
</evidence>
<feature type="domain" description="PKD" evidence="9">
    <location>
        <begin position="642"/>
        <end position="696"/>
    </location>
</feature>
<dbReference type="PROSITE" id="PS00137">
    <property type="entry name" value="SUBTILASE_HIS"/>
    <property type="match status" value="1"/>
</dbReference>
<keyword evidence="11" id="KW-1185">Reference proteome</keyword>
<evidence type="ECO:0000313" key="11">
    <source>
        <dbReference type="Proteomes" id="UP000197068"/>
    </source>
</evidence>
<comment type="cofactor">
    <cofactor evidence="1">
        <name>Ca(2+)</name>
        <dbReference type="ChEBI" id="CHEBI:29108"/>
    </cofactor>
</comment>
<dbReference type="Pfam" id="PF18911">
    <property type="entry name" value="PKD_4"/>
    <property type="match status" value="2"/>
</dbReference>
<dbReference type="CDD" id="cd07477">
    <property type="entry name" value="Peptidases_S8_Subtilisin_subset"/>
    <property type="match status" value="1"/>
</dbReference>
<dbReference type="Pfam" id="PF00082">
    <property type="entry name" value="Peptidase_S8"/>
    <property type="match status" value="1"/>
</dbReference>
<keyword evidence="8" id="KW-0732">Signal</keyword>
<comment type="caution">
    <text evidence="10">The sequence shown here is derived from an EMBL/GenBank/DDBJ whole genome shotgun (WGS) entry which is preliminary data.</text>
</comment>
<keyword evidence="3 7" id="KW-0645">Protease</keyword>
<reference evidence="10 11" key="1">
    <citation type="submission" date="2017-06" db="EMBL/GenBank/DDBJ databases">
        <title>Whole Genome Sequences of Colwellia marinimaniae MTCD1.</title>
        <authorList>
            <person name="Kusumoto H."/>
            <person name="Inoue M."/>
            <person name="Tanikawa K."/>
            <person name="Maeji H."/>
            <person name="Cameron J.H."/>
            <person name="Bartlett D.H."/>
        </authorList>
    </citation>
    <scope>NUCLEOTIDE SEQUENCE [LARGE SCALE GENOMIC DNA]</scope>
    <source>
        <strain evidence="10 11">MTCD1</strain>
    </source>
</reference>
<comment type="similarity">
    <text evidence="2 7">Belongs to the peptidase S8 family.</text>
</comment>
<keyword evidence="4" id="KW-0479">Metal-binding</keyword>
<evidence type="ECO:0000259" key="9">
    <source>
        <dbReference type="PROSITE" id="PS50093"/>
    </source>
</evidence>
<proteinExistence type="inferred from homology"/>
<dbReference type="InterPro" id="IPR037045">
    <property type="entry name" value="S8pro/Inhibitor_I9_sf"/>
</dbReference>
<evidence type="ECO:0000256" key="7">
    <source>
        <dbReference type="PROSITE-ProRule" id="PRU01240"/>
    </source>
</evidence>
<dbReference type="SUPFAM" id="SSF52743">
    <property type="entry name" value="Subtilisin-like"/>
    <property type="match status" value="1"/>
</dbReference>
<evidence type="ECO:0000256" key="4">
    <source>
        <dbReference type="ARBA" id="ARBA00022723"/>
    </source>
</evidence>
<dbReference type="PANTHER" id="PTHR43806">
    <property type="entry name" value="PEPTIDASE S8"/>
    <property type="match status" value="1"/>
</dbReference>
<dbReference type="PANTHER" id="PTHR43806:SF11">
    <property type="entry name" value="CEREVISIN-RELATED"/>
    <property type="match status" value="1"/>
</dbReference>
<accession>A0ABQ0MSI0</accession>
<dbReference type="InterPro" id="IPR007280">
    <property type="entry name" value="Peptidase_C_arc/bac"/>
</dbReference>
<dbReference type="InterPro" id="IPR013783">
    <property type="entry name" value="Ig-like_fold"/>
</dbReference>
<dbReference type="InterPro" id="IPR022409">
    <property type="entry name" value="PKD/Chitinase_dom"/>
</dbReference>
<dbReference type="InterPro" id="IPR034202">
    <property type="entry name" value="Subtilisin_Carlsberg-like"/>
</dbReference>
<dbReference type="Gene3D" id="2.60.120.380">
    <property type="match status" value="1"/>
</dbReference>
<dbReference type="InterPro" id="IPR050131">
    <property type="entry name" value="Peptidase_S8_subtilisin-like"/>
</dbReference>
<evidence type="ECO:0000256" key="2">
    <source>
        <dbReference type="ARBA" id="ARBA00011073"/>
    </source>
</evidence>
<evidence type="ECO:0000256" key="6">
    <source>
        <dbReference type="ARBA" id="ARBA00022825"/>
    </source>
</evidence>
<dbReference type="InterPro" id="IPR023828">
    <property type="entry name" value="Peptidase_S8_Ser-AS"/>
</dbReference>
<evidence type="ECO:0000256" key="1">
    <source>
        <dbReference type="ARBA" id="ARBA00001913"/>
    </source>
</evidence>
<dbReference type="CDD" id="cd00146">
    <property type="entry name" value="PKD"/>
    <property type="match status" value="2"/>
</dbReference>
<dbReference type="PROSITE" id="PS50093">
    <property type="entry name" value="PKD"/>
    <property type="match status" value="2"/>
</dbReference>
<gene>
    <name evidence="10" type="ORF">MTCD1_00932</name>
</gene>
<sequence>MNIKYTPLVVAIVAMMFMPSLAATKKDFNAENERYIVKFKPGSKASIITLINSHHGKIQLEIDKHRIIAVNLPAQAAKQFKKRHDVELVELDPKRYLLAENTAEETPYGITMVEAEHEVLGQEQGPFIIGNSNSNMTVCIMDTGYDLGHYDLPSSGVTGSDGYNNYDSGNWDEDGHGHGTHVSGTIAALGNNEIGVVGVNPNNNLKIHMVKVFNSSGSWAYGSDLIVAIDQCMAAGANVISMSLGGSGSSMAESNAFQAAYDSGILSIAAAGNDSSSGMSYPASYDSVVSVAAVDSSGNKASFSQYNTQVEIAAPGVEVMSTLPHNSYAAWTGTSMATPHVAGVAALVWNYYPECSNHQMRIAMAQSAEDRGSAGRDNNYGYGIVKAKAMYDFISEHYLPLPESPEKFCEVGEFPLAPEPTHLVNGASVNNLSGASGDELMYQMSIPAGAINLAFTISGDSGDADLYVKYGSQPSITSYDCRPYQESSNESCSVASPQTGTYYVMIRAYSNFSGLSLSGNFEETIANVPPVSLFTVNCTDLSCSFDGSTSYDSDGDDQKVVSYSWDFGGEGSATGVNAAHSFDADATYDIGLTVTDDASASHYSEQEVTVVDTRPTASFTASCSYLDCNFNASASASKYTEGSIFSYAWVFGENSSNSNTASGVNAVHSYDADGTYEVKLTVTDNLGTSNFSTGEVAPTDPPAAAPPADVKISLSLYGYKVKGTKFVELTWDNANGDEVHIYKVKKKMKKLTTDNDGFYIDSFGGGGTFTYKVCELNSPICSDEKIVEF</sequence>
<dbReference type="InterPro" id="IPR000601">
    <property type="entry name" value="PKD_dom"/>
</dbReference>
<feature type="active site" description="Charge relay system" evidence="7">
    <location>
        <position position="142"/>
    </location>
</feature>
<dbReference type="Pfam" id="PF04151">
    <property type="entry name" value="PPC"/>
    <property type="match status" value="1"/>
</dbReference>
<dbReference type="InterPro" id="IPR000209">
    <property type="entry name" value="Peptidase_S8/S53_dom"/>
</dbReference>
<keyword evidence="5 7" id="KW-0378">Hydrolase</keyword>
<feature type="domain" description="PKD" evidence="9">
    <location>
        <begin position="530"/>
        <end position="610"/>
    </location>
</feature>
<dbReference type="InterPro" id="IPR015500">
    <property type="entry name" value="Peptidase_S8_subtilisin-rel"/>
</dbReference>
<evidence type="ECO:0000256" key="8">
    <source>
        <dbReference type="SAM" id="SignalP"/>
    </source>
</evidence>
<dbReference type="PROSITE" id="PS51892">
    <property type="entry name" value="SUBTILASE"/>
    <property type="match status" value="1"/>
</dbReference>
<feature type="signal peptide" evidence="8">
    <location>
        <begin position="1"/>
        <end position="22"/>
    </location>
</feature>
<feature type="chain" id="PRO_5047520130" evidence="8">
    <location>
        <begin position="23"/>
        <end position="789"/>
    </location>
</feature>
<dbReference type="SMART" id="SM00089">
    <property type="entry name" value="PKD"/>
    <property type="match status" value="2"/>
</dbReference>
<dbReference type="EMBL" id="BDQM01000005">
    <property type="protein sequence ID" value="GAW95330.1"/>
    <property type="molecule type" value="Genomic_DNA"/>
</dbReference>
<dbReference type="InterPro" id="IPR036852">
    <property type="entry name" value="Peptidase_S8/S53_dom_sf"/>
</dbReference>
<dbReference type="RefSeq" id="WP_057181592.1">
    <property type="nucleotide sequence ID" value="NZ_BDQM01000005.1"/>
</dbReference>
<feature type="active site" description="Charge relay system" evidence="7">
    <location>
        <position position="335"/>
    </location>
</feature>
<dbReference type="SUPFAM" id="SSF54897">
    <property type="entry name" value="Protease propeptides/inhibitors"/>
    <property type="match status" value="1"/>
</dbReference>
<organism evidence="10 11">
    <name type="scientific">Colwellia marinimaniae</name>
    <dbReference type="NCBI Taxonomy" id="1513592"/>
    <lineage>
        <taxon>Bacteria</taxon>
        <taxon>Pseudomonadati</taxon>
        <taxon>Pseudomonadota</taxon>
        <taxon>Gammaproteobacteria</taxon>
        <taxon>Alteromonadales</taxon>
        <taxon>Colwelliaceae</taxon>
        <taxon>Colwellia</taxon>
    </lineage>
</organism>
<dbReference type="Gene3D" id="3.40.50.200">
    <property type="entry name" value="Peptidase S8/S53 domain"/>
    <property type="match status" value="1"/>
</dbReference>
<evidence type="ECO:0000256" key="5">
    <source>
        <dbReference type="ARBA" id="ARBA00022801"/>
    </source>
</evidence>
<name>A0ABQ0MSI0_9GAMM</name>
<keyword evidence="6 7" id="KW-0720">Serine protease</keyword>
<dbReference type="PRINTS" id="PR00723">
    <property type="entry name" value="SUBTILISIN"/>
</dbReference>
<dbReference type="Proteomes" id="UP000197068">
    <property type="component" value="Unassembled WGS sequence"/>
</dbReference>